<accession>A0A4Q0XEV0</accession>
<gene>
    <name evidence="3" type="ORF">ESZ48_15385</name>
</gene>
<keyword evidence="4" id="KW-1185">Reference proteome</keyword>
<feature type="domain" description="HNH nuclease" evidence="2">
    <location>
        <begin position="52"/>
        <end position="98"/>
    </location>
</feature>
<dbReference type="EMBL" id="SDDZ01000012">
    <property type="protein sequence ID" value="RXJ45594.1"/>
    <property type="molecule type" value="Genomic_DNA"/>
</dbReference>
<protein>
    <submittedName>
        <fullName evidence="3">HNH endonuclease</fullName>
    </submittedName>
</protein>
<reference evidence="3 4" key="1">
    <citation type="submission" date="2019-01" db="EMBL/GenBank/DDBJ databases">
        <title>Genome sequence of the Antarctic species Gelidibacter gilvus ACAM 158(T).</title>
        <authorList>
            <person name="Bowman J.P."/>
        </authorList>
    </citation>
    <scope>NUCLEOTIDE SEQUENCE [LARGE SCALE GENOMIC DNA]</scope>
    <source>
        <strain evidence="3 4">IC158</strain>
    </source>
</reference>
<dbReference type="InterPro" id="IPR002711">
    <property type="entry name" value="HNH"/>
</dbReference>
<evidence type="ECO:0000313" key="4">
    <source>
        <dbReference type="Proteomes" id="UP000289792"/>
    </source>
</evidence>
<dbReference type="RefSeq" id="WP_129018395.1">
    <property type="nucleotide sequence ID" value="NZ_SDDZ01000012.1"/>
</dbReference>
<keyword evidence="3" id="KW-0378">Hydrolase</keyword>
<dbReference type="InterPro" id="IPR003615">
    <property type="entry name" value="HNH_nuc"/>
</dbReference>
<dbReference type="SMART" id="SM00507">
    <property type="entry name" value="HNHc"/>
    <property type="match status" value="1"/>
</dbReference>
<dbReference type="Pfam" id="PF08789">
    <property type="entry name" value="PBCV_basic_adap"/>
    <property type="match status" value="1"/>
</dbReference>
<keyword evidence="1" id="KW-0732">Signal</keyword>
<keyword evidence="3" id="KW-0540">Nuclease</keyword>
<dbReference type="Gene3D" id="1.10.30.50">
    <property type="match status" value="1"/>
</dbReference>
<keyword evidence="3" id="KW-0255">Endonuclease</keyword>
<evidence type="ECO:0000313" key="3">
    <source>
        <dbReference type="EMBL" id="RXJ45594.1"/>
    </source>
</evidence>
<dbReference type="AlphaFoldDB" id="A0A4Q0XEV0"/>
<comment type="caution">
    <text evidence="3">The sequence shown here is derived from an EMBL/GenBank/DDBJ whole genome shotgun (WGS) entry which is preliminary data.</text>
</comment>
<sequence length="184" mass="20645">MKNVHNILSALAILLAFTFSNAQSTYTVGSTEYVYGEYYSTTGKPKVVRSSSNKKYFLKSRGYESTPYGYEVDHIIPLSQGGSDDPSNMQLLTVSQHQKKTARERTQVAQTNTYNVYKVNSPAYYSTPTVKPEKIQYSTPSYTTPVYTLPTYNNSSSSTRTIYTGSRGGQYYINSNGNKTYVKN</sequence>
<dbReference type="CDD" id="cd00085">
    <property type="entry name" value="HNHc"/>
    <property type="match status" value="1"/>
</dbReference>
<dbReference type="GO" id="GO:0003676">
    <property type="term" value="F:nucleic acid binding"/>
    <property type="evidence" value="ECO:0007669"/>
    <property type="project" value="InterPro"/>
</dbReference>
<dbReference type="GO" id="GO:0008270">
    <property type="term" value="F:zinc ion binding"/>
    <property type="evidence" value="ECO:0007669"/>
    <property type="project" value="InterPro"/>
</dbReference>
<feature type="signal peptide" evidence="1">
    <location>
        <begin position="1"/>
        <end position="22"/>
    </location>
</feature>
<dbReference type="OrthoDB" id="9802901at2"/>
<evidence type="ECO:0000259" key="2">
    <source>
        <dbReference type="SMART" id="SM00507"/>
    </source>
</evidence>
<proteinExistence type="predicted"/>
<organism evidence="3 4">
    <name type="scientific">Gelidibacter gilvus</name>
    <dbReference type="NCBI Taxonomy" id="59602"/>
    <lineage>
        <taxon>Bacteria</taxon>
        <taxon>Pseudomonadati</taxon>
        <taxon>Bacteroidota</taxon>
        <taxon>Flavobacteriia</taxon>
        <taxon>Flavobacteriales</taxon>
        <taxon>Flavobacteriaceae</taxon>
        <taxon>Gelidibacter</taxon>
    </lineage>
</organism>
<dbReference type="GO" id="GO:0004519">
    <property type="term" value="F:endonuclease activity"/>
    <property type="evidence" value="ECO:0007669"/>
    <property type="project" value="UniProtKB-KW"/>
</dbReference>
<name>A0A4Q0XEV0_9FLAO</name>
<dbReference type="Pfam" id="PF01844">
    <property type="entry name" value="HNH"/>
    <property type="match status" value="1"/>
</dbReference>
<evidence type="ECO:0000256" key="1">
    <source>
        <dbReference type="SAM" id="SignalP"/>
    </source>
</evidence>
<dbReference type="Proteomes" id="UP000289792">
    <property type="component" value="Unassembled WGS sequence"/>
</dbReference>
<dbReference type="InterPro" id="IPR014897">
    <property type="entry name" value="PBCV_basic_adap"/>
</dbReference>
<feature type="chain" id="PRO_5020672101" evidence="1">
    <location>
        <begin position="23"/>
        <end position="184"/>
    </location>
</feature>